<dbReference type="InterPro" id="IPR045080">
    <property type="entry name" value="BRCT_XRCC1_rpt1"/>
</dbReference>
<evidence type="ECO:0000256" key="1">
    <source>
        <dbReference type="ARBA" id="ARBA00004123"/>
    </source>
</evidence>
<dbReference type="Pfam" id="PF12738">
    <property type="entry name" value="PTCB-BRCT"/>
    <property type="match status" value="1"/>
</dbReference>
<dbReference type="SMART" id="SM00292">
    <property type="entry name" value="BRCT"/>
    <property type="match status" value="2"/>
</dbReference>
<evidence type="ECO:0000256" key="4">
    <source>
        <dbReference type="ARBA" id="ARBA00023204"/>
    </source>
</evidence>
<dbReference type="InterPro" id="IPR001357">
    <property type="entry name" value="BRCT_dom"/>
</dbReference>
<dbReference type="PROSITE" id="PS50172">
    <property type="entry name" value="BRCT"/>
    <property type="match status" value="2"/>
</dbReference>
<dbReference type="AlphaFoldDB" id="A0A5N4APA7"/>
<keyword evidence="3" id="KW-0227">DNA damage</keyword>
<dbReference type="Pfam" id="PF01834">
    <property type="entry name" value="XRCC1_N"/>
    <property type="match status" value="1"/>
</dbReference>
<evidence type="ECO:0000256" key="5">
    <source>
        <dbReference type="ARBA" id="ARBA00023242"/>
    </source>
</evidence>
<dbReference type="Gene3D" id="2.60.120.260">
    <property type="entry name" value="Galactose-binding domain-like"/>
    <property type="match status" value="1"/>
</dbReference>
<proteinExistence type="predicted"/>
<comment type="caution">
    <text evidence="8">The sequence shown here is derived from an EMBL/GenBank/DDBJ whole genome shotgun (WGS) entry which is preliminary data.</text>
</comment>
<dbReference type="GO" id="GO:0005634">
    <property type="term" value="C:nucleus"/>
    <property type="evidence" value="ECO:0007669"/>
    <property type="project" value="UniProtKB-SubCell"/>
</dbReference>
<protein>
    <recommendedName>
        <fullName evidence="7">BRCT domain-containing protein</fullName>
    </recommendedName>
</protein>
<feature type="region of interest" description="Disordered" evidence="6">
    <location>
        <begin position="208"/>
        <end position="338"/>
    </location>
</feature>
<dbReference type="Pfam" id="PF16759">
    <property type="entry name" value="LIG3_BRCT"/>
    <property type="match status" value="1"/>
</dbReference>
<gene>
    <name evidence="8" type="ORF">PPYR_07039</name>
</gene>
<dbReference type="PANTHER" id="PTHR11370">
    <property type="entry name" value="DNA-REPAIR PROTEIN XRCC1"/>
    <property type="match status" value="1"/>
</dbReference>
<dbReference type="FunFam" id="2.60.120.260:FF:000025">
    <property type="entry name" value="DNA repair protein XRCC1 isoform X1"/>
    <property type="match status" value="1"/>
</dbReference>
<keyword evidence="9" id="KW-1185">Reference proteome</keyword>
<reference evidence="8 9" key="1">
    <citation type="journal article" date="2018" name="Elife">
        <title>Firefly genomes illuminate parallel origins of bioluminescence in beetles.</title>
        <authorList>
            <person name="Fallon T.R."/>
            <person name="Lower S.E."/>
            <person name="Chang C.H."/>
            <person name="Bessho-Uehara M."/>
            <person name="Martin G.J."/>
            <person name="Bewick A.J."/>
            <person name="Behringer M."/>
            <person name="Debat H.J."/>
            <person name="Wong I."/>
            <person name="Day J.C."/>
            <person name="Suvorov A."/>
            <person name="Silva C.J."/>
            <person name="Stanger-Hall K.F."/>
            <person name="Hall D.W."/>
            <person name="Schmitz R.J."/>
            <person name="Nelson D.R."/>
            <person name="Lewis S.M."/>
            <person name="Shigenobu S."/>
            <person name="Bybee S.M."/>
            <person name="Larracuente A.M."/>
            <person name="Oba Y."/>
            <person name="Weng J.K."/>
        </authorList>
    </citation>
    <scope>NUCLEOTIDE SEQUENCE [LARGE SCALE GENOMIC DNA]</scope>
    <source>
        <strain evidence="8">1611_PpyrPB1</strain>
        <tissue evidence="8">Whole body</tissue>
    </source>
</reference>
<dbReference type="GO" id="GO:0000012">
    <property type="term" value="P:single strand break repair"/>
    <property type="evidence" value="ECO:0007669"/>
    <property type="project" value="InterPro"/>
</dbReference>
<evidence type="ECO:0000256" key="2">
    <source>
        <dbReference type="ARBA" id="ARBA00022737"/>
    </source>
</evidence>
<feature type="compositionally biased region" description="Basic residues" evidence="6">
    <location>
        <begin position="324"/>
        <end position="338"/>
    </location>
</feature>
<accession>A0A5N4APA7</accession>
<dbReference type="CDD" id="cd17725">
    <property type="entry name" value="BRCT_XRCC1_rpt1"/>
    <property type="match status" value="1"/>
</dbReference>
<dbReference type="InParanoid" id="A0A5N4APA7"/>
<keyword evidence="4" id="KW-0234">DNA repair</keyword>
<feature type="compositionally biased region" description="Basic and acidic residues" evidence="6">
    <location>
        <begin position="253"/>
        <end position="291"/>
    </location>
</feature>
<evidence type="ECO:0000313" key="9">
    <source>
        <dbReference type="Proteomes" id="UP000327044"/>
    </source>
</evidence>
<keyword evidence="5" id="KW-0539">Nucleus</keyword>
<feature type="domain" description="BRCT" evidence="7">
    <location>
        <begin position="345"/>
        <end position="432"/>
    </location>
</feature>
<dbReference type="InterPro" id="IPR036420">
    <property type="entry name" value="BRCT_dom_sf"/>
</dbReference>
<dbReference type="Proteomes" id="UP000327044">
    <property type="component" value="Unassembled WGS sequence"/>
</dbReference>
<dbReference type="SUPFAM" id="SSF49785">
    <property type="entry name" value="Galactose-binding domain-like"/>
    <property type="match status" value="1"/>
</dbReference>
<evidence type="ECO:0000313" key="8">
    <source>
        <dbReference type="EMBL" id="KAB0799159.1"/>
    </source>
</evidence>
<dbReference type="SUPFAM" id="SSF52113">
    <property type="entry name" value="BRCT domain"/>
    <property type="match status" value="2"/>
</dbReference>
<dbReference type="Gene3D" id="3.40.50.10190">
    <property type="entry name" value="BRCT domain"/>
    <property type="match status" value="2"/>
</dbReference>
<dbReference type="GO" id="GO:0003684">
    <property type="term" value="F:damaged DNA binding"/>
    <property type="evidence" value="ECO:0007669"/>
    <property type="project" value="InterPro"/>
</dbReference>
<comment type="subcellular location">
    <subcellularLocation>
        <location evidence="1">Nucleus</location>
    </subcellularLocation>
</comment>
<dbReference type="EMBL" id="VVIM01000005">
    <property type="protein sequence ID" value="KAB0799159.1"/>
    <property type="molecule type" value="Genomic_DNA"/>
</dbReference>
<evidence type="ECO:0000256" key="3">
    <source>
        <dbReference type="ARBA" id="ARBA00022763"/>
    </source>
</evidence>
<dbReference type="OrthoDB" id="25840at2759"/>
<sequence>MSKLKINRVVSFSSEDTNHKAANILTSEPTKKWKCSAKGEKSANLILQLDEASLISSIDIGNEHSAYVEVLVKRSGSTEDFKVLLVMSSFMSPLESRQSTNVNKVRMFTYNEFQSPERDEKWDVVKIVCTQPFNRHVQYGLSFLTLHTPGNKDGNALDGVKLGSSSEPKDGSATPVKLGKFTLRPISPNPLATGTLFSRRNLDLTNSPSAAAAIRDSSTSTNPSYKTPKLKIAAKPSTTPNEPDTSLDTSTDTSKRRNRDELLYSKDEEDSHEKIDNLMKKRKKELDEKQIAEAAQQKTKQKDKKPVANGKKAASPLPTTPSHATKRKQKDPSPKKIKVKKLSKPFYRLLDGVTIVISGIENPERSTIRNNALEMGAKYKPDWDNSCTHLICAFTNTPKFNQVKGKGKIVNRLWISDCYALRKRLPWRRYALDRNDLNKDESEDEICEDFPSSPDVCSSSNDVFIDDNSSTDDEIQTVSSVPKQHTGIASSYSVDTDEEIIRPDRNGDIPELPSILAHKKLYIDDELSEEEKKLLNRYIMALNGTVSDGPAEVDFIITTSKNVGFLKEVCSSAHAVTSDWVWDCYNENRLIPVNAFEL</sequence>
<dbReference type="PANTHER" id="PTHR11370:SF5">
    <property type="entry name" value="DNA REPAIR PROTEIN XRCC1"/>
    <property type="match status" value="1"/>
</dbReference>
<organism evidence="8 9">
    <name type="scientific">Photinus pyralis</name>
    <name type="common">Common eastern firefly</name>
    <name type="synonym">Lampyris pyralis</name>
    <dbReference type="NCBI Taxonomy" id="7054"/>
    <lineage>
        <taxon>Eukaryota</taxon>
        <taxon>Metazoa</taxon>
        <taxon>Ecdysozoa</taxon>
        <taxon>Arthropoda</taxon>
        <taxon>Hexapoda</taxon>
        <taxon>Insecta</taxon>
        <taxon>Pterygota</taxon>
        <taxon>Neoptera</taxon>
        <taxon>Endopterygota</taxon>
        <taxon>Coleoptera</taxon>
        <taxon>Polyphaga</taxon>
        <taxon>Elateriformia</taxon>
        <taxon>Elateroidea</taxon>
        <taxon>Lampyridae</taxon>
        <taxon>Lampyrinae</taxon>
        <taxon>Photinus</taxon>
    </lineage>
</organism>
<feature type="region of interest" description="Disordered" evidence="6">
    <location>
        <begin position="157"/>
        <end position="176"/>
    </location>
</feature>
<dbReference type="InterPro" id="IPR031916">
    <property type="entry name" value="LIG3_BRCT"/>
</dbReference>
<keyword evidence="2" id="KW-0677">Repeat</keyword>
<dbReference type="FunFam" id="3.40.50.10190:FF:000008">
    <property type="entry name" value="X-ray repair cross complementing 1"/>
    <property type="match status" value="1"/>
</dbReference>
<dbReference type="InterPro" id="IPR008979">
    <property type="entry name" value="Galactose-bd-like_sf"/>
</dbReference>
<evidence type="ECO:0000256" key="6">
    <source>
        <dbReference type="SAM" id="MobiDB-lite"/>
    </source>
</evidence>
<dbReference type="FunCoup" id="A0A5N4APA7">
    <property type="interactions" value="1854"/>
</dbReference>
<evidence type="ECO:0000259" key="7">
    <source>
        <dbReference type="PROSITE" id="PS50172"/>
    </source>
</evidence>
<name>A0A5N4APA7_PHOPY</name>
<dbReference type="InterPro" id="IPR002706">
    <property type="entry name" value="Xrcc1_N"/>
</dbReference>
<dbReference type="GO" id="GO:0006303">
    <property type="term" value="P:double-strand break repair via nonhomologous end joining"/>
    <property type="evidence" value="ECO:0007669"/>
    <property type="project" value="InterPro"/>
</dbReference>
<feature type="compositionally biased region" description="Polar residues" evidence="6">
    <location>
        <begin position="216"/>
        <end position="225"/>
    </location>
</feature>
<feature type="domain" description="BRCT" evidence="7">
    <location>
        <begin position="511"/>
        <end position="598"/>
    </location>
</feature>
<dbReference type="GO" id="GO:0006284">
    <property type="term" value="P:base-excision repair"/>
    <property type="evidence" value="ECO:0007669"/>
    <property type="project" value="InterPro"/>
</dbReference>